<sequence length="99" mass="11220">MCSWEVSTLRALGRLLPPRRPLLMIIGSSRLSARAALQKSRQLAQHILTGTEMAVEVTPTGQQGSCSLQRLYHRVHMMKALHRPKIIRLPWLAPRRDSS</sequence>
<reference evidence="1" key="1">
    <citation type="submission" date="2025-08" db="UniProtKB">
        <authorList>
            <consortium name="Ensembl"/>
        </authorList>
    </citation>
    <scope>IDENTIFICATION</scope>
</reference>
<proteinExistence type="predicted"/>
<dbReference type="OMA" id="MKALHRP"/>
<dbReference type="Proteomes" id="UP000233060">
    <property type="component" value="Unassembled WGS sequence"/>
</dbReference>
<reference evidence="1" key="2">
    <citation type="submission" date="2025-09" db="UniProtKB">
        <authorList>
            <consortium name="Ensembl"/>
        </authorList>
    </citation>
    <scope>IDENTIFICATION</scope>
</reference>
<protein>
    <submittedName>
        <fullName evidence="1">Uncharacterized protein</fullName>
    </submittedName>
</protein>
<dbReference type="Ensembl" id="ENSCATT00000026473.1">
    <property type="protein sequence ID" value="ENSCATP00000007724.1"/>
    <property type="gene ID" value="ENSCATG00000022916.1"/>
</dbReference>
<evidence type="ECO:0000313" key="2">
    <source>
        <dbReference type="Proteomes" id="UP000233060"/>
    </source>
</evidence>
<keyword evidence="2" id="KW-1185">Reference proteome</keyword>
<organism evidence="1 2">
    <name type="scientific">Cercocebus atys</name>
    <name type="common">Sooty mangabey</name>
    <name type="synonym">Cercocebus torquatus atys</name>
    <dbReference type="NCBI Taxonomy" id="9531"/>
    <lineage>
        <taxon>Eukaryota</taxon>
        <taxon>Metazoa</taxon>
        <taxon>Chordata</taxon>
        <taxon>Craniata</taxon>
        <taxon>Vertebrata</taxon>
        <taxon>Euteleostomi</taxon>
        <taxon>Mammalia</taxon>
        <taxon>Eutheria</taxon>
        <taxon>Euarchontoglires</taxon>
        <taxon>Primates</taxon>
        <taxon>Haplorrhini</taxon>
        <taxon>Catarrhini</taxon>
        <taxon>Cercopithecidae</taxon>
        <taxon>Cercopithecinae</taxon>
        <taxon>Cercocebus</taxon>
    </lineage>
</organism>
<dbReference type="GeneTree" id="ENSGT00910000147591"/>
<name>A0A2K5L468_CERAT</name>
<evidence type="ECO:0000313" key="1">
    <source>
        <dbReference type="Ensembl" id="ENSCATP00000007724.1"/>
    </source>
</evidence>
<dbReference type="AlphaFoldDB" id="A0A2K5L468"/>
<accession>A0A2K5L468</accession>